<accession>A0A2S9KFI0</accession>
<keyword evidence="6" id="KW-1185">Reference proteome</keyword>
<dbReference type="AlphaFoldDB" id="A0A2S9KFI0"/>
<name>A0A2S9KFI0_9BURK</name>
<sequence length="447" mass="49904">MSSDWPLVRLGDHVDSCLGKMLDAKKNKGMPQQYLGNSNVRWGTFDLVDLAEMKFELHEEERYSLHPGDLVVCEGGEPGRCAIWTGSPGMKIQKALHRIRPKDTLDNYYLFYWFCLAAKTGTLEPYFTGTTIKHLTGKAITALEVPLPPVSIQRSIVDILKSLDDRITLLRETNATLEAIAQALFKSWFVDFDPVRAKMQGRAPEGIDEDTVALFPDAFEESELGAVPRGWRTAEFGEILELTKGCSYKGDGLSEFNGAYMFNLGCFNAHRIFATQKVKRYTGDYKPHHEVVAGDLIIANTDMTQSREILGRPVFVPDGMTPGFISHHVFRVKVKVGETRQAEALRAFIFFALQQNSFRERAIGFATGTTVLALPAAAVLGSPICLPTEQTLEKFSDVVRPIFQKIRENEKQADLFSDARDTLLPRLISGQLRLPEAQAELEAVDAV</sequence>
<dbReference type="GO" id="GO:0003677">
    <property type="term" value="F:DNA binding"/>
    <property type="evidence" value="ECO:0007669"/>
    <property type="project" value="UniProtKB-KW"/>
</dbReference>
<dbReference type="PANTHER" id="PTHR30408">
    <property type="entry name" value="TYPE-1 RESTRICTION ENZYME ECOKI SPECIFICITY PROTEIN"/>
    <property type="match status" value="1"/>
</dbReference>
<comment type="caution">
    <text evidence="5">The sequence shown here is derived from an EMBL/GenBank/DDBJ whole genome shotgun (WGS) entry which is preliminary data.</text>
</comment>
<keyword evidence="5" id="KW-0540">Nuclease</keyword>
<reference evidence="5 6" key="1">
    <citation type="submission" date="2018-03" db="EMBL/GenBank/DDBJ databases">
        <title>Comparative genomics illustrates the genes involved in a hyperalkaliphilic mechanisms of Serpentinomonas isolated from highly-alkaline calcium-rich serpentinized springs.</title>
        <authorList>
            <person name="Suzuki S."/>
            <person name="Ishii S."/>
            <person name="Walworth N."/>
            <person name="Bird L."/>
            <person name="Kuenen J.G."/>
            <person name="Nealson K.H."/>
        </authorList>
    </citation>
    <scope>NUCLEOTIDE SEQUENCE [LARGE SCALE GENOMIC DNA]</scope>
    <source>
        <strain evidence="5 6">83</strain>
    </source>
</reference>
<dbReference type="SUPFAM" id="SSF116734">
    <property type="entry name" value="DNA methylase specificity domain"/>
    <property type="match status" value="2"/>
</dbReference>
<dbReference type="OrthoDB" id="9798929at2"/>
<organism evidence="5 6">
    <name type="scientific">Malikia spinosa</name>
    <dbReference type="NCBI Taxonomy" id="86180"/>
    <lineage>
        <taxon>Bacteria</taxon>
        <taxon>Pseudomonadati</taxon>
        <taxon>Pseudomonadota</taxon>
        <taxon>Betaproteobacteria</taxon>
        <taxon>Burkholderiales</taxon>
        <taxon>Comamonadaceae</taxon>
        <taxon>Malikia</taxon>
    </lineage>
</organism>
<evidence type="ECO:0000256" key="3">
    <source>
        <dbReference type="ARBA" id="ARBA00023125"/>
    </source>
</evidence>
<comment type="similarity">
    <text evidence="1">Belongs to the type-I restriction system S methylase family.</text>
</comment>
<dbReference type="InterPro" id="IPR000055">
    <property type="entry name" value="Restrct_endonuc_typeI_TRD"/>
</dbReference>
<dbReference type="CDD" id="cd17253">
    <property type="entry name" value="RMtype1_S_Eco933I-TRD2-CR2_like"/>
    <property type="match status" value="1"/>
</dbReference>
<dbReference type="EMBL" id="PVLR01000017">
    <property type="protein sequence ID" value="PRD69199.1"/>
    <property type="molecule type" value="Genomic_DNA"/>
</dbReference>
<evidence type="ECO:0000256" key="2">
    <source>
        <dbReference type="ARBA" id="ARBA00022747"/>
    </source>
</evidence>
<gene>
    <name evidence="5" type="ORF">C6P61_07155</name>
</gene>
<evidence type="ECO:0000313" key="6">
    <source>
        <dbReference type="Proteomes" id="UP000238326"/>
    </source>
</evidence>
<dbReference type="PANTHER" id="PTHR30408:SF13">
    <property type="entry name" value="TYPE I RESTRICTION ENZYME HINDI SPECIFICITY SUBUNIT"/>
    <property type="match status" value="1"/>
</dbReference>
<dbReference type="Proteomes" id="UP000238326">
    <property type="component" value="Unassembled WGS sequence"/>
</dbReference>
<protein>
    <submittedName>
        <fullName evidence="5">Restriction endonuclease subunit S</fullName>
    </submittedName>
</protein>
<keyword evidence="2" id="KW-0680">Restriction system</keyword>
<dbReference type="Pfam" id="PF01420">
    <property type="entry name" value="Methylase_S"/>
    <property type="match status" value="1"/>
</dbReference>
<evidence type="ECO:0000313" key="5">
    <source>
        <dbReference type="EMBL" id="PRD69199.1"/>
    </source>
</evidence>
<feature type="domain" description="Type I restriction modification DNA specificity" evidence="4">
    <location>
        <begin position="4"/>
        <end position="178"/>
    </location>
</feature>
<dbReference type="RefSeq" id="WP_105729247.1">
    <property type="nucleotide sequence ID" value="NZ_PVLR01000017.1"/>
</dbReference>
<dbReference type="InterPro" id="IPR052021">
    <property type="entry name" value="Type-I_RS_S_subunit"/>
</dbReference>
<dbReference type="Gene3D" id="3.90.220.20">
    <property type="entry name" value="DNA methylase specificity domains"/>
    <property type="match status" value="2"/>
</dbReference>
<keyword evidence="5" id="KW-0378">Hydrolase</keyword>
<keyword evidence="3" id="KW-0238">DNA-binding</keyword>
<evidence type="ECO:0000256" key="1">
    <source>
        <dbReference type="ARBA" id="ARBA00010923"/>
    </source>
</evidence>
<dbReference type="InterPro" id="IPR044946">
    <property type="entry name" value="Restrct_endonuc_typeI_TRD_sf"/>
</dbReference>
<proteinExistence type="inferred from homology"/>
<evidence type="ECO:0000259" key="4">
    <source>
        <dbReference type="Pfam" id="PF01420"/>
    </source>
</evidence>
<keyword evidence="5" id="KW-0255">Endonuclease</keyword>
<dbReference type="GO" id="GO:0009307">
    <property type="term" value="P:DNA restriction-modification system"/>
    <property type="evidence" value="ECO:0007669"/>
    <property type="project" value="UniProtKB-KW"/>
</dbReference>
<dbReference type="GO" id="GO:0004519">
    <property type="term" value="F:endonuclease activity"/>
    <property type="evidence" value="ECO:0007669"/>
    <property type="project" value="UniProtKB-KW"/>
</dbReference>